<reference evidence="2 3" key="1">
    <citation type="submission" date="2016-09" db="EMBL/GenBank/DDBJ databases">
        <title>Chromobacterium muskegensis sp. nov., an insecticidal bacterium isolated from Sphagnum bogs.</title>
        <authorList>
            <person name="Sparks M.E."/>
            <person name="Blackburn M.B."/>
            <person name="Gundersen-Rindal D.E."/>
            <person name="Mitchell A."/>
            <person name="Farrar R."/>
            <person name="Kuhar D."/>
        </authorList>
    </citation>
    <scope>NUCLEOTIDE SEQUENCE [LARGE SCALE GENOMIC DNA]</scope>
    <source>
        <strain evidence="2 3">37-2</strain>
    </source>
</reference>
<dbReference type="PANTHER" id="PTHR30231">
    <property type="entry name" value="DNA POLYMERASE III SUBUNIT EPSILON"/>
    <property type="match status" value="1"/>
</dbReference>
<dbReference type="OrthoDB" id="5497329at2"/>
<dbReference type="Pfam" id="PF00929">
    <property type="entry name" value="RNase_T"/>
    <property type="match status" value="1"/>
</dbReference>
<comment type="caution">
    <text evidence="2">The sequence shown here is derived from an EMBL/GenBank/DDBJ whole genome shotgun (WGS) entry which is preliminary data.</text>
</comment>
<feature type="domain" description="Exonuclease" evidence="1">
    <location>
        <begin position="29"/>
        <end position="202"/>
    </location>
</feature>
<dbReference type="STRING" id="1903179.BI347_17735"/>
<dbReference type="InterPro" id="IPR036397">
    <property type="entry name" value="RNaseH_sf"/>
</dbReference>
<protein>
    <submittedName>
        <fullName evidence="2">DNA polymerase III subunit epsilon</fullName>
    </submittedName>
</protein>
<gene>
    <name evidence="2" type="ORF">BI347_17735</name>
</gene>
<dbReference type="RefSeq" id="WP_071116604.1">
    <property type="nucleotide sequence ID" value="NZ_MKCS01000002.1"/>
</dbReference>
<accession>A0A1S1WWK1</accession>
<proteinExistence type="predicted"/>
<dbReference type="Proteomes" id="UP000180088">
    <property type="component" value="Unassembled WGS sequence"/>
</dbReference>
<sequence length="202" mass="22985">MLRRLYRRWRRGRLREPGYAGLFDEHPHELVSLDCETTSLDVSRAELLSIGAVKLRGNRILHSEALYLLVRPRSEPSSDNIAVHGLRRRDVGLGLAPEEAVRRLLDFIGGRPLIGYYLKYDVAVLDKYVKPLLGAGLPQRRIEISSRYYDYKFKQQPGAYIDLRLACLYRDLAIPAPPRHDALGDALGAAMLYLALRQRGFG</sequence>
<dbReference type="EMBL" id="MKCS01000002">
    <property type="protein sequence ID" value="OHX11507.1"/>
    <property type="molecule type" value="Genomic_DNA"/>
</dbReference>
<dbReference type="InterPro" id="IPR012337">
    <property type="entry name" value="RNaseH-like_sf"/>
</dbReference>
<dbReference type="SMART" id="SM00479">
    <property type="entry name" value="EXOIII"/>
    <property type="match status" value="1"/>
</dbReference>
<evidence type="ECO:0000313" key="2">
    <source>
        <dbReference type="EMBL" id="OHX11507.1"/>
    </source>
</evidence>
<evidence type="ECO:0000259" key="1">
    <source>
        <dbReference type="SMART" id="SM00479"/>
    </source>
</evidence>
<dbReference type="Gene3D" id="3.30.420.10">
    <property type="entry name" value="Ribonuclease H-like superfamily/Ribonuclease H"/>
    <property type="match status" value="1"/>
</dbReference>
<dbReference type="GO" id="GO:0006259">
    <property type="term" value="P:DNA metabolic process"/>
    <property type="evidence" value="ECO:0007669"/>
    <property type="project" value="UniProtKB-ARBA"/>
</dbReference>
<dbReference type="GO" id="GO:0005829">
    <property type="term" value="C:cytosol"/>
    <property type="evidence" value="ECO:0007669"/>
    <property type="project" value="TreeGrafter"/>
</dbReference>
<evidence type="ECO:0000313" key="3">
    <source>
        <dbReference type="Proteomes" id="UP000180088"/>
    </source>
</evidence>
<dbReference type="CDD" id="cd06127">
    <property type="entry name" value="DEDDh"/>
    <property type="match status" value="1"/>
</dbReference>
<dbReference type="AlphaFoldDB" id="A0A1S1WWK1"/>
<organism evidence="2 3">
    <name type="scientific">Chromobacterium sphagni</name>
    <dbReference type="NCBI Taxonomy" id="1903179"/>
    <lineage>
        <taxon>Bacteria</taxon>
        <taxon>Pseudomonadati</taxon>
        <taxon>Pseudomonadota</taxon>
        <taxon>Betaproteobacteria</taxon>
        <taxon>Neisseriales</taxon>
        <taxon>Chromobacteriaceae</taxon>
        <taxon>Chromobacterium</taxon>
    </lineage>
</organism>
<name>A0A1S1WWK1_9NEIS</name>
<dbReference type="PANTHER" id="PTHR30231:SF7">
    <property type="entry name" value="BLR4117 PROTEIN"/>
    <property type="match status" value="1"/>
</dbReference>
<dbReference type="GO" id="GO:0008408">
    <property type="term" value="F:3'-5' exonuclease activity"/>
    <property type="evidence" value="ECO:0007669"/>
    <property type="project" value="TreeGrafter"/>
</dbReference>
<dbReference type="NCBIfam" id="NF006601">
    <property type="entry name" value="PRK09145.1"/>
    <property type="match status" value="1"/>
</dbReference>
<dbReference type="SUPFAM" id="SSF53098">
    <property type="entry name" value="Ribonuclease H-like"/>
    <property type="match status" value="1"/>
</dbReference>
<dbReference type="GO" id="GO:0003676">
    <property type="term" value="F:nucleic acid binding"/>
    <property type="evidence" value="ECO:0007669"/>
    <property type="project" value="InterPro"/>
</dbReference>
<dbReference type="InterPro" id="IPR013520">
    <property type="entry name" value="Ribonucl_H"/>
</dbReference>